<evidence type="ECO:0000313" key="1">
    <source>
        <dbReference type="EMBL" id="KKM07622.1"/>
    </source>
</evidence>
<accession>A0A0F9HWX5</accession>
<protein>
    <submittedName>
        <fullName evidence="1">Uncharacterized protein</fullName>
    </submittedName>
</protein>
<gene>
    <name evidence="1" type="ORF">LCGC14_1732080</name>
</gene>
<dbReference type="EMBL" id="LAZR01015729">
    <property type="protein sequence ID" value="KKM07622.1"/>
    <property type="molecule type" value="Genomic_DNA"/>
</dbReference>
<name>A0A0F9HWX5_9ZZZZ</name>
<reference evidence="1" key="1">
    <citation type="journal article" date="2015" name="Nature">
        <title>Complex archaea that bridge the gap between prokaryotes and eukaryotes.</title>
        <authorList>
            <person name="Spang A."/>
            <person name="Saw J.H."/>
            <person name="Jorgensen S.L."/>
            <person name="Zaremba-Niedzwiedzka K."/>
            <person name="Martijn J."/>
            <person name="Lind A.E."/>
            <person name="van Eijk R."/>
            <person name="Schleper C."/>
            <person name="Guy L."/>
            <person name="Ettema T.J."/>
        </authorList>
    </citation>
    <scope>NUCLEOTIDE SEQUENCE</scope>
</reference>
<sequence length="68" mass="7760">MKIFCECMSFDCKKTVEMSEKEATEFRSLRNTVIIVDGCNIGPEPTDTFLQKKNGYTVYIEGENNAQI</sequence>
<proteinExistence type="predicted"/>
<organism evidence="1">
    <name type="scientific">marine sediment metagenome</name>
    <dbReference type="NCBI Taxonomy" id="412755"/>
    <lineage>
        <taxon>unclassified sequences</taxon>
        <taxon>metagenomes</taxon>
        <taxon>ecological metagenomes</taxon>
    </lineage>
</organism>
<dbReference type="AlphaFoldDB" id="A0A0F9HWX5"/>
<comment type="caution">
    <text evidence="1">The sequence shown here is derived from an EMBL/GenBank/DDBJ whole genome shotgun (WGS) entry which is preliminary data.</text>
</comment>